<dbReference type="SUPFAM" id="SSF46894">
    <property type="entry name" value="C-terminal effector domain of the bipartite response regulators"/>
    <property type="match status" value="1"/>
</dbReference>
<dbReference type="RefSeq" id="WP_207110827.1">
    <property type="nucleotide sequence ID" value="NZ_JAFLVR010000097.1"/>
</dbReference>
<keyword evidence="2 4" id="KW-0238">DNA-binding</keyword>
<keyword evidence="7" id="KW-1185">Reference proteome</keyword>
<proteinExistence type="predicted"/>
<evidence type="ECO:0000259" key="5">
    <source>
        <dbReference type="PROSITE" id="PS51755"/>
    </source>
</evidence>
<dbReference type="SMART" id="SM00862">
    <property type="entry name" value="Trans_reg_C"/>
    <property type="match status" value="1"/>
</dbReference>
<dbReference type="InterPro" id="IPR036388">
    <property type="entry name" value="WH-like_DNA-bd_sf"/>
</dbReference>
<protein>
    <submittedName>
        <fullName evidence="6">Winged helix-turn-helix domain-containing protein</fullName>
    </submittedName>
</protein>
<evidence type="ECO:0000256" key="4">
    <source>
        <dbReference type="PROSITE-ProRule" id="PRU01091"/>
    </source>
</evidence>
<evidence type="ECO:0000256" key="3">
    <source>
        <dbReference type="ARBA" id="ARBA00023163"/>
    </source>
</evidence>
<reference evidence="6 7" key="1">
    <citation type="submission" date="2021-03" db="EMBL/GenBank/DDBJ databases">
        <title>Enterococcal diversity collection.</title>
        <authorList>
            <person name="Gilmore M.S."/>
            <person name="Schwartzman J."/>
            <person name="Van Tyne D."/>
            <person name="Martin M."/>
            <person name="Earl A.M."/>
            <person name="Manson A.L."/>
            <person name="Straub T."/>
            <person name="Salamzade R."/>
            <person name="Saavedra J."/>
            <person name="Lebreton F."/>
            <person name="Prichula J."/>
            <person name="Schaufler K."/>
            <person name="Gaca A."/>
            <person name="Sgardioli B."/>
            <person name="Wagenaar J."/>
            <person name="Strong T."/>
        </authorList>
    </citation>
    <scope>NUCLEOTIDE SEQUENCE [LARGE SCALE GENOMIC DNA]</scope>
    <source>
        <strain evidence="6 7">MJM16</strain>
    </source>
</reference>
<dbReference type="Pfam" id="PF00486">
    <property type="entry name" value="Trans_reg_C"/>
    <property type="match status" value="1"/>
</dbReference>
<dbReference type="CDD" id="cd00383">
    <property type="entry name" value="trans_reg_C"/>
    <property type="match status" value="1"/>
</dbReference>
<evidence type="ECO:0000313" key="7">
    <source>
        <dbReference type="Proteomes" id="UP000664495"/>
    </source>
</evidence>
<dbReference type="InterPro" id="IPR016032">
    <property type="entry name" value="Sig_transdc_resp-reg_C-effctor"/>
</dbReference>
<dbReference type="PROSITE" id="PS51755">
    <property type="entry name" value="OMPR_PHOB"/>
    <property type="match status" value="1"/>
</dbReference>
<dbReference type="EMBL" id="JAFLVR010000097">
    <property type="protein sequence ID" value="MBO0455111.1"/>
    <property type="molecule type" value="Genomic_DNA"/>
</dbReference>
<gene>
    <name evidence="6" type="ORF">JZO85_22920</name>
</gene>
<keyword evidence="1" id="KW-0805">Transcription regulation</keyword>
<feature type="DNA-binding region" description="OmpR/PhoB-type" evidence="4">
    <location>
        <begin position="120"/>
        <end position="225"/>
    </location>
</feature>
<name>A0ABS3HNS5_9ENTE</name>
<evidence type="ECO:0000313" key="6">
    <source>
        <dbReference type="EMBL" id="MBO0455111.1"/>
    </source>
</evidence>
<dbReference type="Proteomes" id="UP000664495">
    <property type="component" value="Unassembled WGS sequence"/>
</dbReference>
<dbReference type="Gene3D" id="1.10.10.10">
    <property type="entry name" value="Winged helix-like DNA-binding domain superfamily/Winged helix DNA-binding domain"/>
    <property type="match status" value="1"/>
</dbReference>
<organism evidence="6 7">
    <name type="scientific">Candidatus Enterococcus murrayae</name>
    <dbReference type="NCBI Taxonomy" id="2815321"/>
    <lineage>
        <taxon>Bacteria</taxon>
        <taxon>Bacillati</taxon>
        <taxon>Bacillota</taxon>
        <taxon>Bacilli</taxon>
        <taxon>Lactobacillales</taxon>
        <taxon>Enterococcaceae</taxon>
        <taxon>Enterococcus</taxon>
    </lineage>
</organism>
<evidence type="ECO:0000256" key="2">
    <source>
        <dbReference type="ARBA" id="ARBA00023125"/>
    </source>
</evidence>
<feature type="domain" description="OmpR/PhoB-type" evidence="5">
    <location>
        <begin position="120"/>
        <end position="225"/>
    </location>
</feature>
<accession>A0ABS3HNS5</accession>
<sequence length="238" mass="27841">MKQILVLTKNVLVDQEFQNELQNLNYEVFCSSYLFYQLFAGNLDVIKVISSYSIVIFSETIADVDLKIYLEKLKNSTVSIVRKGGAKLTNEELEKWNLLGLHSFFYDGMTKMEIREQLSTLMMKQNNVVGVNTKDEATIKKDFSKLSRVRLSMLERRLLETLYQHSNESLSRKELCKYIWDEHMGTSRSVHLSNLVGKVRKKLIKIGFSEQCIRTDWGYGYQISDEVYQWYAEARKII</sequence>
<keyword evidence="3" id="KW-0804">Transcription</keyword>
<comment type="caution">
    <text evidence="6">The sequence shown here is derived from an EMBL/GenBank/DDBJ whole genome shotgun (WGS) entry which is preliminary data.</text>
</comment>
<evidence type="ECO:0000256" key="1">
    <source>
        <dbReference type="ARBA" id="ARBA00023015"/>
    </source>
</evidence>
<dbReference type="InterPro" id="IPR001867">
    <property type="entry name" value="OmpR/PhoB-type_DNA-bd"/>
</dbReference>